<organism evidence="1">
    <name type="scientific">viral metagenome</name>
    <dbReference type="NCBI Taxonomy" id="1070528"/>
    <lineage>
        <taxon>unclassified sequences</taxon>
        <taxon>metagenomes</taxon>
        <taxon>organismal metagenomes</taxon>
    </lineage>
</organism>
<dbReference type="AlphaFoldDB" id="A0A6C0C8S8"/>
<protein>
    <submittedName>
        <fullName evidence="1">Uncharacterized protein</fullName>
    </submittedName>
</protein>
<proteinExistence type="predicted"/>
<accession>A0A6C0C8S8</accession>
<dbReference type="EMBL" id="MN739356">
    <property type="protein sequence ID" value="QHT00502.1"/>
    <property type="molecule type" value="Genomic_DNA"/>
</dbReference>
<sequence>MLRMSTDINDAFAIATRANRYDISKIVHVISLRTEITTYQFNSFTSAHCYVAKIIPRNESTKIYDFFYWKDPTLIKDPSYLSIKSLKDFVKVYGPSCKIPEPIIEHMMHIDNDEQLSFYVFNSIRSWRFPALLEVLLEACRYNDVKMIDLMLATDGENYYRSQAAQKFSVDMEDKYMKHILDCDRADKIISLLPQLVSRQKIGSSEDIINNLVEAIKRNNYKATMLYFNDIESDRAIRTLEYVLQNEITISDEMFDLLMRYTFSSFNHENYNTFARLGKRIDFVKYCDNDFIARVTYTDITRLALLPESTLFDQLLERSKNWPSMTDTVAGLDAQKKQKLLFQLKTDINGGVIPLYYVANNNIAMLQKLHKSINFHLLYKKLILCAYISNSRDTFSYVFWTKNDHITYAYFMACVNRLNEKVIIFPREIIAKIMEPIVSEFWDRLVN</sequence>
<name>A0A6C0C8S8_9ZZZZ</name>
<reference evidence="1" key="1">
    <citation type="journal article" date="2020" name="Nature">
        <title>Giant virus diversity and host interactions through global metagenomics.</title>
        <authorList>
            <person name="Schulz F."/>
            <person name="Roux S."/>
            <person name="Paez-Espino D."/>
            <person name="Jungbluth S."/>
            <person name="Walsh D.A."/>
            <person name="Denef V.J."/>
            <person name="McMahon K.D."/>
            <person name="Konstantinidis K.T."/>
            <person name="Eloe-Fadrosh E.A."/>
            <person name="Kyrpides N.C."/>
            <person name="Woyke T."/>
        </authorList>
    </citation>
    <scope>NUCLEOTIDE SEQUENCE</scope>
    <source>
        <strain evidence="1">GVMAG-M-3300020192-26</strain>
    </source>
</reference>
<evidence type="ECO:0000313" key="1">
    <source>
        <dbReference type="EMBL" id="QHT00502.1"/>
    </source>
</evidence>